<dbReference type="InterPro" id="IPR050955">
    <property type="entry name" value="Plant_Biomass_Hydrol_Est"/>
</dbReference>
<dbReference type="PANTHER" id="PTHR43037:SF1">
    <property type="entry name" value="BLL1128 PROTEIN"/>
    <property type="match status" value="1"/>
</dbReference>
<dbReference type="PANTHER" id="PTHR43037">
    <property type="entry name" value="UNNAMED PRODUCT-RELATED"/>
    <property type="match status" value="1"/>
</dbReference>
<sequence>MVSTLSLAQAQEGHFEARQFTSGNQVLNYRMLKPAHFEQGKQYPLVVFLHGSGERGNDNKIQLVHGASVFTNAENMAKHPAIVIFPQCPKDQSWVKMSRTHKKGEDATFLFPKTKKPQPAMALVNELVDSLRASGQVNKKQVYVMGLSLGGFGTLDCLQRWPHKYAAAVVICGGNNPELAHRYRRKPIWFFHGSKDDIVPNHYSRAIYNKIKKYNSGTKYTLVEGANHNSWDSAFATPELLDWLFQWKK</sequence>
<gene>
    <name evidence="3" type="ORF">PEPS_29370</name>
</gene>
<dbReference type="SUPFAM" id="SSF53474">
    <property type="entry name" value="alpha/beta-Hydrolases"/>
    <property type="match status" value="1"/>
</dbReference>
<dbReference type="Gene3D" id="3.40.50.1820">
    <property type="entry name" value="alpha/beta hydrolase"/>
    <property type="match status" value="1"/>
</dbReference>
<geneLocation type="plasmid" evidence="3 4">
    <name>pPP1</name>
</geneLocation>
<keyword evidence="3" id="KW-0614">Plasmid</keyword>
<dbReference type="Pfam" id="PF02230">
    <property type="entry name" value="Abhydrolase_2"/>
    <property type="match status" value="1"/>
</dbReference>
<name>A0ABM7VI54_9BACT</name>
<dbReference type="InterPro" id="IPR003140">
    <property type="entry name" value="PLipase/COase/thioEstase"/>
</dbReference>
<protein>
    <submittedName>
        <fullName evidence="3">Phospholipase</fullName>
    </submittedName>
</protein>
<dbReference type="InterPro" id="IPR029058">
    <property type="entry name" value="AB_hydrolase_fold"/>
</dbReference>
<dbReference type="Proteomes" id="UP001354989">
    <property type="component" value="Plasmid pPP1"/>
</dbReference>
<organism evidence="3 4">
    <name type="scientific">Persicobacter psychrovividus</name>
    <dbReference type="NCBI Taxonomy" id="387638"/>
    <lineage>
        <taxon>Bacteria</taxon>
        <taxon>Pseudomonadati</taxon>
        <taxon>Bacteroidota</taxon>
        <taxon>Cytophagia</taxon>
        <taxon>Cytophagales</taxon>
        <taxon>Persicobacteraceae</taxon>
        <taxon>Persicobacter</taxon>
    </lineage>
</organism>
<evidence type="ECO:0000259" key="2">
    <source>
        <dbReference type="Pfam" id="PF02230"/>
    </source>
</evidence>
<reference evidence="3 4" key="1">
    <citation type="submission" date="2021-12" db="EMBL/GenBank/DDBJ databases">
        <title>Genome sequencing of bacteria with rrn-lacking chromosome and rrn-plasmid.</title>
        <authorList>
            <person name="Anda M."/>
            <person name="Iwasaki W."/>
        </authorList>
    </citation>
    <scope>NUCLEOTIDE SEQUENCE [LARGE SCALE GENOMIC DNA]</scope>
    <source>
        <strain evidence="3 4">NBRC 101262</strain>
        <plasmid evidence="3 4">pPP1</plasmid>
    </source>
</reference>
<evidence type="ECO:0000256" key="1">
    <source>
        <dbReference type="ARBA" id="ARBA00022729"/>
    </source>
</evidence>
<evidence type="ECO:0000313" key="3">
    <source>
        <dbReference type="EMBL" id="BDD00657.1"/>
    </source>
</evidence>
<accession>A0ABM7VI54</accession>
<feature type="domain" description="Phospholipase/carboxylesterase/thioesterase" evidence="2">
    <location>
        <begin position="40"/>
        <end position="234"/>
    </location>
</feature>
<keyword evidence="1" id="KW-0732">Signal</keyword>
<proteinExistence type="predicted"/>
<dbReference type="EMBL" id="AP025293">
    <property type="protein sequence ID" value="BDD00657.1"/>
    <property type="molecule type" value="Genomic_DNA"/>
</dbReference>
<keyword evidence="4" id="KW-1185">Reference proteome</keyword>
<evidence type="ECO:0000313" key="4">
    <source>
        <dbReference type="Proteomes" id="UP001354989"/>
    </source>
</evidence>